<name>A0A1E1LA86_9HELO</name>
<organism evidence="1 2">
    <name type="scientific">Rhynchosporium agropyri</name>
    <dbReference type="NCBI Taxonomy" id="914238"/>
    <lineage>
        <taxon>Eukaryota</taxon>
        <taxon>Fungi</taxon>
        <taxon>Dikarya</taxon>
        <taxon>Ascomycota</taxon>
        <taxon>Pezizomycotina</taxon>
        <taxon>Leotiomycetes</taxon>
        <taxon>Helotiales</taxon>
        <taxon>Ploettnerulaceae</taxon>
        <taxon>Rhynchosporium</taxon>
    </lineage>
</organism>
<dbReference type="AlphaFoldDB" id="A0A1E1LA86"/>
<evidence type="ECO:0000313" key="2">
    <source>
        <dbReference type="Proteomes" id="UP000178912"/>
    </source>
</evidence>
<keyword evidence="2" id="KW-1185">Reference proteome</keyword>
<sequence length="80" mass="8949">MSVHKRNPYIIMGLRPGDSVALVISRAKYLLSEARMAADPNFDYDTAQAAFEPIIRATSRNEILKNIPDIPRYVPMTAAD</sequence>
<evidence type="ECO:0000313" key="1">
    <source>
        <dbReference type="EMBL" id="CZT06559.1"/>
    </source>
</evidence>
<gene>
    <name evidence="1" type="ORF">RAG0_12262</name>
</gene>
<dbReference type="Proteomes" id="UP000178912">
    <property type="component" value="Unassembled WGS sequence"/>
</dbReference>
<protein>
    <submittedName>
        <fullName evidence="1">Uncharacterized protein</fullName>
    </submittedName>
</protein>
<proteinExistence type="predicted"/>
<accession>A0A1E1LA86</accession>
<reference evidence="2" key="1">
    <citation type="submission" date="2016-03" db="EMBL/GenBank/DDBJ databases">
        <authorList>
            <person name="Guldener U."/>
        </authorList>
    </citation>
    <scope>NUCLEOTIDE SEQUENCE [LARGE SCALE GENOMIC DNA]</scope>
    <source>
        <strain evidence="2">04CH-RAC-A.6.1</strain>
    </source>
</reference>
<dbReference type="EMBL" id="FJUX01000086">
    <property type="protein sequence ID" value="CZT06559.1"/>
    <property type="molecule type" value="Genomic_DNA"/>
</dbReference>